<dbReference type="RefSeq" id="WP_271632174.1">
    <property type="nucleotide sequence ID" value="NZ_CP094970.1"/>
</dbReference>
<name>A0AA46TDY2_9ACTN</name>
<evidence type="ECO:0000256" key="5">
    <source>
        <dbReference type="ARBA" id="ARBA00022679"/>
    </source>
</evidence>
<keyword evidence="5" id="KW-0808">Transferase</keyword>
<feature type="signal peptide" evidence="9">
    <location>
        <begin position="1"/>
        <end position="23"/>
    </location>
</feature>
<gene>
    <name evidence="10" type="ORF">L0C25_13460</name>
</gene>
<comment type="catalytic activity">
    <reaction evidence="1">
        <text>2 alpha,alpha'-trehalose 6-mycolate = alpha,alpha'-trehalose 6,6'-bismycolate + alpha,alpha-trehalose</text>
        <dbReference type="Rhea" id="RHEA:23472"/>
        <dbReference type="ChEBI" id="CHEBI:16551"/>
        <dbReference type="ChEBI" id="CHEBI:18195"/>
        <dbReference type="ChEBI" id="CHEBI:18234"/>
        <dbReference type="EC" id="2.3.1.122"/>
    </reaction>
</comment>
<organism evidence="10 11">
    <name type="scientific">Solicola gregarius</name>
    <dbReference type="NCBI Taxonomy" id="2908642"/>
    <lineage>
        <taxon>Bacteria</taxon>
        <taxon>Bacillati</taxon>
        <taxon>Actinomycetota</taxon>
        <taxon>Actinomycetes</taxon>
        <taxon>Propionibacteriales</taxon>
        <taxon>Nocardioidaceae</taxon>
        <taxon>Solicola</taxon>
    </lineage>
</organism>
<dbReference type="GO" id="GO:0004144">
    <property type="term" value="F:diacylglycerol O-acyltransferase activity"/>
    <property type="evidence" value="ECO:0007669"/>
    <property type="project" value="UniProtKB-EC"/>
</dbReference>
<accession>A0AA46TDY2</accession>
<dbReference type="Gene3D" id="3.40.50.1820">
    <property type="entry name" value="alpha/beta hydrolase"/>
    <property type="match status" value="1"/>
</dbReference>
<dbReference type="PANTHER" id="PTHR48098:SF1">
    <property type="entry name" value="DIACYLGLYCEROL ACYLTRANSFERASE_MYCOLYLTRANSFERASE AG85A"/>
    <property type="match status" value="1"/>
</dbReference>
<dbReference type="PROSITE" id="PS51318">
    <property type="entry name" value="TAT"/>
    <property type="match status" value="1"/>
</dbReference>
<dbReference type="KEGG" id="sgrg:L0C25_13460"/>
<evidence type="ECO:0000256" key="9">
    <source>
        <dbReference type="SAM" id="SignalP"/>
    </source>
</evidence>
<dbReference type="InterPro" id="IPR050583">
    <property type="entry name" value="Mycobacterial_A85_antigen"/>
</dbReference>
<keyword evidence="6" id="KW-0012">Acyltransferase</keyword>
<dbReference type="GO" id="GO:0050348">
    <property type="term" value="F:trehalose O-mycolyltransferase activity"/>
    <property type="evidence" value="ECO:0007669"/>
    <property type="project" value="UniProtKB-EC"/>
</dbReference>
<evidence type="ECO:0000256" key="4">
    <source>
        <dbReference type="ARBA" id="ARBA00013244"/>
    </source>
</evidence>
<reference evidence="10" key="1">
    <citation type="submission" date="2022-01" db="EMBL/GenBank/DDBJ databases">
        <title>Nocardioidaceae gen. sp. A5X3R13.</title>
        <authorList>
            <person name="Lopez Marin M.A."/>
            <person name="Uhlik O."/>
        </authorList>
    </citation>
    <scope>NUCLEOTIDE SEQUENCE</scope>
    <source>
        <strain evidence="10">A5X3R13</strain>
    </source>
</reference>
<comment type="catalytic activity">
    <reaction evidence="8">
        <text>an acyl-CoA + a 1,2-diacyl-sn-glycerol = a triacyl-sn-glycerol + CoA</text>
        <dbReference type="Rhea" id="RHEA:10868"/>
        <dbReference type="ChEBI" id="CHEBI:17815"/>
        <dbReference type="ChEBI" id="CHEBI:57287"/>
        <dbReference type="ChEBI" id="CHEBI:58342"/>
        <dbReference type="ChEBI" id="CHEBI:64615"/>
        <dbReference type="EC" id="2.3.1.20"/>
    </reaction>
</comment>
<dbReference type="EC" id="2.3.1.122" evidence="3"/>
<dbReference type="InterPro" id="IPR029058">
    <property type="entry name" value="AB_hydrolase_fold"/>
</dbReference>
<evidence type="ECO:0000256" key="2">
    <source>
        <dbReference type="ARBA" id="ARBA00005874"/>
    </source>
</evidence>
<keyword evidence="9" id="KW-0732">Signal</keyword>
<evidence type="ECO:0000313" key="10">
    <source>
        <dbReference type="EMBL" id="UYM03564.1"/>
    </source>
</evidence>
<feature type="chain" id="PRO_5041409428" description="Acyl-CoA:diacylglycerol acyltransferase" evidence="9">
    <location>
        <begin position="24"/>
        <end position="293"/>
    </location>
</feature>
<keyword evidence="10" id="KW-0378">Hydrolase</keyword>
<dbReference type="InterPro" id="IPR000801">
    <property type="entry name" value="Esterase-like"/>
</dbReference>
<proteinExistence type="inferred from homology"/>
<dbReference type="Proteomes" id="UP001164390">
    <property type="component" value="Chromosome"/>
</dbReference>
<evidence type="ECO:0000256" key="8">
    <source>
        <dbReference type="ARBA" id="ARBA00048109"/>
    </source>
</evidence>
<dbReference type="SUPFAM" id="SSF53474">
    <property type="entry name" value="alpha/beta-Hydrolases"/>
    <property type="match status" value="1"/>
</dbReference>
<dbReference type="Pfam" id="PF00756">
    <property type="entry name" value="Esterase"/>
    <property type="match status" value="1"/>
</dbReference>
<dbReference type="EC" id="2.3.1.20" evidence="4"/>
<dbReference type="GO" id="GO:0016787">
    <property type="term" value="F:hydrolase activity"/>
    <property type="evidence" value="ECO:0007669"/>
    <property type="project" value="UniProtKB-KW"/>
</dbReference>
<keyword evidence="11" id="KW-1185">Reference proteome</keyword>
<protein>
    <recommendedName>
        <fullName evidence="7">Acyl-CoA:diacylglycerol acyltransferase</fullName>
        <ecNumber evidence="3">2.3.1.122</ecNumber>
        <ecNumber evidence="4">2.3.1.20</ecNumber>
    </recommendedName>
</protein>
<evidence type="ECO:0000256" key="6">
    <source>
        <dbReference type="ARBA" id="ARBA00023315"/>
    </source>
</evidence>
<dbReference type="InterPro" id="IPR006311">
    <property type="entry name" value="TAT_signal"/>
</dbReference>
<evidence type="ECO:0000313" key="11">
    <source>
        <dbReference type="Proteomes" id="UP001164390"/>
    </source>
</evidence>
<evidence type="ECO:0000256" key="7">
    <source>
        <dbReference type="ARBA" id="ARBA00032572"/>
    </source>
</evidence>
<dbReference type="AlphaFoldDB" id="A0AA46TDY2"/>
<evidence type="ECO:0000256" key="3">
    <source>
        <dbReference type="ARBA" id="ARBA00012820"/>
    </source>
</evidence>
<sequence length="293" mass="31160">MGLSRRSFLTAGGLLVVGAGATAAGVETGVLPGRSWAYSHLGIDGEDGTIPDVAPGRMVSGAFMSEARLGERCGWSIAYPPGERGNLPVVVVLHGRGNDHTSAFADLGLDRFLADAVRRGAEPFAIASVDGGETYWHARDNGEDAGSMVVDEFIPLLGGRGLETRRVGVLGWSMGGYGALLLASRLGPDRVFAVVAESPALWPRYEDTAPGAYDDEADFADAVVWGEQDRLSGIPVRIDCGESDPFYGYTRTYVDGFADDPAGGFQLGDHDVGYWRRMAPDQLRFLADSLASR</sequence>
<comment type="similarity">
    <text evidence="2">Belongs to the mycobacterial A85 antigen family.</text>
</comment>
<dbReference type="EMBL" id="CP094970">
    <property type="protein sequence ID" value="UYM03564.1"/>
    <property type="molecule type" value="Genomic_DNA"/>
</dbReference>
<dbReference type="PANTHER" id="PTHR48098">
    <property type="entry name" value="ENTEROCHELIN ESTERASE-RELATED"/>
    <property type="match status" value="1"/>
</dbReference>
<evidence type="ECO:0000256" key="1">
    <source>
        <dbReference type="ARBA" id="ARBA00000697"/>
    </source>
</evidence>